<organism evidence="1 2">
    <name type="scientific">Cribrihabitans marinus</name>
    <dbReference type="NCBI Taxonomy" id="1227549"/>
    <lineage>
        <taxon>Bacteria</taxon>
        <taxon>Pseudomonadati</taxon>
        <taxon>Pseudomonadota</taxon>
        <taxon>Alphaproteobacteria</taxon>
        <taxon>Rhodobacterales</taxon>
        <taxon>Paracoccaceae</taxon>
        <taxon>Cribrihabitans</taxon>
    </lineage>
</organism>
<reference evidence="1 2" key="1">
    <citation type="submission" date="2016-10" db="EMBL/GenBank/DDBJ databases">
        <authorList>
            <person name="de Groot N.N."/>
        </authorList>
    </citation>
    <scope>NUCLEOTIDE SEQUENCE [LARGE SCALE GENOMIC DNA]</scope>
    <source>
        <strain evidence="1 2">DSM 29340</strain>
    </source>
</reference>
<name>A0A1H7CNJ0_9RHOB</name>
<dbReference type="AlphaFoldDB" id="A0A1H7CNJ0"/>
<dbReference type="STRING" id="1227549.SAMN05444007_108219"/>
<dbReference type="RefSeq" id="WP_092368594.1">
    <property type="nucleotide sequence ID" value="NZ_BMGV01000008.1"/>
</dbReference>
<sequence length="90" mass="9611">MSSLKNNARIDAAMEYLTRVISEEKEAGRADVHSWAAFLVDDAGNSAVYSAGCDCPGCALKINQAAVHHFLGKAISDELKAPRPTLGKVH</sequence>
<protein>
    <submittedName>
        <fullName evidence="1">Uncharacterized protein</fullName>
    </submittedName>
</protein>
<gene>
    <name evidence="1" type="ORF">SAMN05444007_108219</name>
</gene>
<accession>A0A1H7CNJ0</accession>
<dbReference type="EMBL" id="FNYD01000008">
    <property type="protein sequence ID" value="SEJ91026.1"/>
    <property type="molecule type" value="Genomic_DNA"/>
</dbReference>
<evidence type="ECO:0000313" key="2">
    <source>
        <dbReference type="Proteomes" id="UP000199379"/>
    </source>
</evidence>
<keyword evidence="2" id="KW-1185">Reference proteome</keyword>
<proteinExistence type="predicted"/>
<dbReference type="Proteomes" id="UP000199379">
    <property type="component" value="Unassembled WGS sequence"/>
</dbReference>
<evidence type="ECO:0000313" key="1">
    <source>
        <dbReference type="EMBL" id="SEJ91026.1"/>
    </source>
</evidence>